<proteinExistence type="predicted"/>
<dbReference type="InterPro" id="IPR016181">
    <property type="entry name" value="Acyl_CoA_acyltransferase"/>
</dbReference>
<reference evidence="2 3" key="1">
    <citation type="submission" date="2017-07" db="EMBL/GenBank/DDBJ databases">
        <title>Elstera cyanobacteriorum sp. nov., a novel bacterium isolated from cyanobacterial aggregates in a eutrophic lake.</title>
        <authorList>
            <person name="Cai H."/>
        </authorList>
    </citation>
    <scope>NUCLEOTIDE SEQUENCE [LARGE SCALE GENOMIC DNA]</scope>
    <source>
        <strain evidence="2 3">TH019</strain>
    </source>
</reference>
<keyword evidence="3" id="KW-1185">Reference proteome</keyword>
<dbReference type="PANTHER" id="PTHR43441:SF2">
    <property type="entry name" value="FAMILY ACETYLTRANSFERASE, PUTATIVE (AFU_ORTHOLOGUE AFUA_7G00850)-RELATED"/>
    <property type="match status" value="1"/>
</dbReference>
<dbReference type="OrthoDB" id="5295305at2"/>
<dbReference type="PANTHER" id="PTHR43441">
    <property type="entry name" value="RIBOSOMAL-PROTEIN-SERINE ACETYLTRANSFERASE"/>
    <property type="match status" value="1"/>
</dbReference>
<dbReference type="InterPro" id="IPR051908">
    <property type="entry name" value="Ribosomal_N-acetyltransferase"/>
</dbReference>
<dbReference type="GO" id="GO:0005737">
    <property type="term" value="C:cytoplasm"/>
    <property type="evidence" value="ECO:0007669"/>
    <property type="project" value="TreeGrafter"/>
</dbReference>
<dbReference type="Pfam" id="PF13302">
    <property type="entry name" value="Acetyltransf_3"/>
    <property type="match status" value="1"/>
</dbReference>
<organism evidence="2 3">
    <name type="scientific">Elstera cyanobacteriorum</name>
    <dbReference type="NCBI Taxonomy" id="2022747"/>
    <lineage>
        <taxon>Bacteria</taxon>
        <taxon>Pseudomonadati</taxon>
        <taxon>Pseudomonadota</taxon>
        <taxon>Alphaproteobacteria</taxon>
        <taxon>Rhodospirillales</taxon>
        <taxon>Rhodospirillaceae</taxon>
        <taxon>Elstera</taxon>
    </lineage>
</organism>
<dbReference type="AlphaFoldDB" id="A0A255XU88"/>
<sequence length="222" mass="25057">MTDLSQWQGVPRPQRVPLDGLYARLEPLDPARHGDDLYAAAIAPGAADRFRYLFETVPSNRADFDAWLVKVAASDDPLFFAVIDKATGKAEGRQALMRIDPTHGVIEIGSIHWGPAIARSRVATEALFLFARYAFETLGYRRFEWKCHNGNEPSKRAAERFGFTFEGIFRQHMVAKGANRDTAWFSIIDGEWPRLAAAYGRWLDPANFDGTGQQRQRLSVRD</sequence>
<dbReference type="Proteomes" id="UP000216361">
    <property type="component" value="Unassembled WGS sequence"/>
</dbReference>
<evidence type="ECO:0000259" key="1">
    <source>
        <dbReference type="PROSITE" id="PS51186"/>
    </source>
</evidence>
<dbReference type="PROSITE" id="PS51186">
    <property type="entry name" value="GNAT"/>
    <property type="match status" value="1"/>
</dbReference>
<dbReference type="InterPro" id="IPR000182">
    <property type="entry name" value="GNAT_dom"/>
</dbReference>
<comment type="caution">
    <text evidence="2">The sequence shown here is derived from an EMBL/GenBank/DDBJ whole genome shotgun (WGS) entry which is preliminary data.</text>
</comment>
<protein>
    <submittedName>
        <fullName evidence="2">GNAT family N-acetyltransferase</fullName>
    </submittedName>
</protein>
<keyword evidence="2" id="KW-0808">Transferase</keyword>
<gene>
    <name evidence="2" type="ORF">CHR90_04170</name>
</gene>
<dbReference type="SUPFAM" id="SSF55729">
    <property type="entry name" value="Acyl-CoA N-acyltransferases (Nat)"/>
    <property type="match status" value="1"/>
</dbReference>
<dbReference type="GO" id="GO:0008999">
    <property type="term" value="F:protein-N-terminal-alanine acetyltransferase activity"/>
    <property type="evidence" value="ECO:0007669"/>
    <property type="project" value="TreeGrafter"/>
</dbReference>
<dbReference type="GO" id="GO:1990189">
    <property type="term" value="F:protein N-terminal-serine acetyltransferase activity"/>
    <property type="evidence" value="ECO:0007669"/>
    <property type="project" value="TreeGrafter"/>
</dbReference>
<evidence type="ECO:0000313" key="3">
    <source>
        <dbReference type="Proteomes" id="UP000216361"/>
    </source>
</evidence>
<dbReference type="Gene3D" id="3.40.630.30">
    <property type="match status" value="1"/>
</dbReference>
<name>A0A255XU88_9PROT</name>
<feature type="domain" description="N-acetyltransferase" evidence="1">
    <location>
        <begin position="40"/>
        <end position="181"/>
    </location>
</feature>
<dbReference type="RefSeq" id="WP_094407728.1">
    <property type="nucleotide sequence ID" value="NZ_BMJZ01000009.1"/>
</dbReference>
<dbReference type="FunFam" id="3.40.630.30:FF:000047">
    <property type="entry name" value="Acetyltransferase, GNAT family"/>
    <property type="match status" value="1"/>
</dbReference>
<evidence type="ECO:0000313" key="2">
    <source>
        <dbReference type="EMBL" id="OYQ20577.1"/>
    </source>
</evidence>
<accession>A0A255XU88</accession>
<dbReference type="EMBL" id="NOXS01000027">
    <property type="protein sequence ID" value="OYQ20577.1"/>
    <property type="molecule type" value="Genomic_DNA"/>
</dbReference>